<dbReference type="Proteomes" id="UP001492380">
    <property type="component" value="Unassembled WGS sequence"/>
</dbReference>
<proteinExistence type="predicted"/>
<dbReference type="EMBL" id="JBBWRZ010000007">
    <property type="protein sequence ID" value="KAK8232129.1"/>
    <property type="molecule type" value="Genomic_DNA"/>
</dbReference>
<evidence type="ECO:0000256" key="1">
    <source>
        <dbReference type="SAM" id="MobiDB-lite"/>
    </source>
</evidence>
<name>A0ABR1YK03_9PEZI</name>
<keyword evidence="3" id="KW-1185">Reference proteome</keyword>
<organism evidence="2 3">
    <name type="scientific">Phyllosticta capitalensis</name>
    <dbReference type="NCBI Taxonomy" id="121624"/>
    <lineage>
        <taxon>Eukaryota</taxon>
        <taxon>Fungi</taxon>
        <taxon>Dikarya</taxon>
        <taxon>Ascomycota</taxon>
        <taxon>Pezizomycotina</taxon>
        <taxon>Dothideomycetes</taxon>
        <taxon>Dothideomycetes incertae sedis</taxon>
        <taxon>Botryosphaeriales</taxon>
        <taxon>Phyllostictaceae</taxon>
        <taxon>Phyllosticta</taxon>
    </lineage>
</organism>
<reference evidence="2 3" key="1">
    <citation type="submission" date="2024-04" db="EMBL/GenBank/DDBJ databases">
        <title>Phyllosticta paracitricarpa is synonymous to the EU quarantine fungus P. citricarpa based on phylogenomic analyses.</title>
        <authorList>
            <consortium name="Lawrence Berkeley National Laboratory"/>
            <person name="Van Ingen-Buijs V.A."/>
            <person name="Van Westerhoven A.C."/>
            <person name="Haridas S."/>
            <person name="Skiadas P."/>
            <person name="Martin F."/>
            <person name="Groenewald J.Z."/>
            <person name="Crous P.W."/>
            <person name="Seidl M.F."/>
        </authorList>
    </citation>
    <scope>NUCLEOTIDE SEQUENCE [LARGE SCALE GENOMIC DNA]</scope>
    <source>
        <strain evidence="2 3">CBS 123374</strain>
    </source>
</reference>
<gene>
    <name evidence="2" type="ORF">HDK90DRAFT_298627</name>
</gene>
<feature type="region of interest" description="Disordered" evidence="1">
    <location>
        <begin position="212"/>
        <end position="250"/>
    </location>
</feature>
<accession>A0ABR1YK03</accession>
<feature type="region of interest" description="Disordered" evidence="1">
    <location>
        <begin position="1"/>
        <end position="22"/>
    </location>
</feature>
<feature type="region of interest" description="Disordered" evidence="1">
    <location>
        <begin position="809"/>
        <end position="849"/>
    </location>
</feature>
<sequence length="883" mass="97390">MNWTGGRLQRHSGPAKGHGELTQRQKLHFAKARTQLYNSQHHPPTPFKPQFFASALSNLTGPDYANAPHIQRSAEPLRTLDRHAAAPAVAHRRSPAKQPVPKPDHRHMSRAEGAAHLHGHDSRFMDQRPAEKRSRLENHPQAQTAGVDALRTSRRRAPSSDDRPDVLGNMDDEDTSTRLKAEKTRLLASRDWVGLASSRPFHMAFATGNERQDIGKRRKVRRERKSRHVKREKYHATVPTRPQHIHDDGPYMSGAILADDDIRIRIGTDALATQSFVGENDLHEVNSSAAPSDEMLFDTETRMVSTRPQEEEFREHNVNLRSSSFERANTQNAANHCEADHVPYRSTRLIDRDTPLADVDRLLQQLEKKPSCFPMPHESRSGGAAHVDANVHASLDELEKDHYAKYPEMQEDNVTMQSPASEASGDYRSAYQTHGQGAMDPVTIRSTLSPLPVHFAGRSTTGDLNPEDPKAISRNEGNEIRSRSSTAQPALHKVDVNDETMHLLDDTAWRKLVHVKSDAPDRSLYMHHADDGSPGARGNSSGSRTRNGDESYHVHSGAMRMRVDSAEQLISDSYSMRSGKLEQDGHPTVRNAEAPDGTCSSNLHRQISVSGAVAAAAQTGFQAAPSYQTDGIAKNATPRREKISDTEADAAEPDAAESIWKRFVLGSDESEAQYEERRSPEKALRSTLASIEPAKCGMSSSLFVQRSISSAFGSSPPQPLVGNSHDIVFQRHKRVEAAAARTMLEDGTDELPMSMVVEGARKTTYDGLSSNDWPHTLDDADVPGYSVTSDVEFQSNVAVASTTGQLAGVDRGHGKKMTLSKPKPFGSSAATTASEYRPAGQDVSSTGTAFLIGPLRPKRKRIRSLSRYARSFKKQAETEMVDD</sequence>
<evidence type="ECO:0000313" key="2">
    <source>
        <dbReference type="EMBL" id="KAK8232129.1"/>
    </source>
</evidence>
<feature type="compositionally biased region" description="Basic and acidic residues" evidence="1">
    <location>
        <begin position="467"/>
        <end position="482"/>
    </location>
</feature>
<protein>
    <submittedName>
        <fullName evidence="2">Uncharacterized protein</fullName>
    </submittedName>
</protein>
<comment type="caution">
    <text evidence="2">The sequence shown here is derived from an EMBL/GenBank/DDBJ whole genome shotgun (WGS) entry which is preliminary data.</text>
</comment>
<feature type="compositionally biased region" description="Basic residues" evidence="1">
    <location>
        <begin position="216"/>
        <end position="233"/>
    </location>
</feature>
<feature type="region of interest" description="Disordered" evidence="1">
    <location>
        <begin position="457"/>
        <end position="490"/>
    </location>
</feature>
<feature type="region of interest" description="Disordered" evidence="1">
    <location>
        <begin position="523"/>
        <end position="551"/>
    </location>
</feature>
<feature type="compositionally biased region" description="Basic and acidic residues" evidence="1">
    <location>
        <begin position="109"/>
        <end position="138"/>
    </location>
</feature>
<evidence type="ECO:0000313" key="3">
    <source>
        <dbReference type="Proteomes" id="UP001492380"/>
    </source>
</evidence>
<feature type="region of interest" description="Disordered" evidence="1">
    <location>
        <begin position="84"/>
        <end position="177"/>
    </location>
</feature>